<dbReference type="EMBL" id="BRYB01004484">
    <property type="protein sequence ID" value="GMI31877.1"/>
    <property type="molecule type" value="Genomic_DNA"/>
</dbReference>
<evidence type="ECO:0000256" key="4">
    <source>
        <dbReference type="SAM" id="MobiDB-lite"/>
    </source>
</evidence>
<evidence type="ECO:0000256" key="3">
    <source>
        <dbReference type="ARBA" id="ARBA00023187"/>
    </source>
</evidence>
<feature type="compositionally biased region" description="Acidic residues" evidence="4">
    <location>
        <begin position="140"/>
        <end position="151"/>
    </location>
</feature>
<feature type="compositionally biased region" description="Acidic residues" evidence="4">
    <location>
        <begin position="108"/>
        <end position="131"/>
    </location>
</feature>
<sequence length="244" mass="26663">MTTAHRPTWKAAVGKASEGGFDSGGALSTMRSAKDTASHTKLKYRGGGGSLSKAEVIQRSLEKLEEEERRRGKVGRREVDEGEERAGAEKAARSEKEVSSTVIGKYDDGDDEEDLVDFGEEEEESDLDADSGAESGASSGEDEDSDEDEEAALQAELSKIRSEKAAAAAEAQRRERADADAKLAEAAVLGNPLLQQGGKMKRKWNDDVVFRNQAAKEKGGGERRFINDTVRNDFHKRFMDKFMK</sequence>
<comment type="caution">
    <text evidence="5">The sequence shown here is derived from an EMBL/GenBank/DDBJ whole genome shotgun (WGS) entry which is preliminary data.</text>
</comment>
<feature type="region of interest" description="Disordered" evidence="4">
    <location>
        <begin position="1"/>
        <end position="153"/>
    </location>
</feature>
<feature type="compositionally biased region" description="Basic and acidic residues" evidence="4">
    <location>
        <begin position="60"/>
        <end position="98"/>
    </location>
</feature>
<dbReference type="PANTHER" id="PTHR12718:SF2">
    <property type="entry name" value="SPLICEOSOME-ASSOCIATED PROTEIN CWC15 HOMOLOG"/>
    <property type="match status" value="1"/>
</dbReference>
<dbReference type="InterPro" id="IPR006973">
    <property type="entry name" value="Cwf_Cwc_15"/>
</dbReference>
<evidence type="ECO:0000313" key="6">
    <source>
        <dbReference type="Proteomes" id="UP001165060"/>
    </source>
</evidence>
<reference evidence="5 6" key="1">
    <citation type="journal article" date="2023" name="Commun. Biol.">
        <title>Genome analysis of Parmales, the sister group of diatoms, reveals the evolutionary specialization of diatoms from phago-mixotrophs to photoautotrophs.</title>
        <authorList>
            <person name="Ban H."/>
            <person name="Sato S."/>
            <person name="Yoshikawa S."/>
            <person name="Yamada K."/>
            <person name="Nakamura Y."/>
            <person name="Ichinomiya M."/>
            <person name="Sato N."/>
            <person name="Blanc-Mathieu R."/>
            <person name="Endo H."/>
            <person name="Kuwata A."/>
            <person name="Ogata H."/>
        </authorList>
    </citation>
    <scope>NUCLEOTIDE SEQUENCE [LARGE SCALE GENOMIC DNA]</scope>
</reference>
<protein>
    <recommendedName>
        <fullName evidence="7">Cwf15/Cwc15 cell cycle control protein</fullName>
    </recommendedName>
</protein>
<evidence type="ECO:0000256" key="2">
    <source>
        <dbReference type="ARBA" id="ARBA00022664"/>
    </source>
</evidence>
<organism evidence="5 6">
    <name type="scientific">Tetraparma gracilis</name>
    <dbReference type="NCBI Taxonomy" id="2962635"/>
    <lineage>
        <taxon>Eukaryota</taxon>
        <taxon>Sar</taxon>
        <taxon>Stramenopiles</taxon>
        <taxon>Ochrophyta</taxon>
        <taxon>Bolidophyceae</taxon>
        <taxon>Parmales</taxon>
        <taxon>Triparmaceae</taxon>
        <taxon>Tetraparma</taxon>
    </lineage>
</organism>
<name>A0ABQ6MSS3_9STRA</name>
<proteinExistence type="inferred from homology"/>
<dbReference type="Pfam" id="PF04889">
    <property type="entry name" value="Cwf_Cwc_15"/>
    <property type="match status" value="1"/>
</dbReference>
<dbReference type="PANTHER" id="PTHR12718">
    <property type="entry name" value="CELL CYCLE CONTROL PROTEIN CWF15"/>
    <property type="match status" value="1"/>
</dbReference>
<gene>
    <name evidence="5" type="ORF">TeGR_g12234</name>
</gene>
<keyword evidence="3" id="KW-0508">mRNA splicing</keyword>
<keyword evidence="2" id="KW-0507">mRNA processing</keyword>
<evidence type="ECO:0000313" key="5">
    <source>
        <dbReference type="EMBL" id="GMI31877.1"/>
    </source>
</evidence>
<evidence type="ECO:0008006" key="7">
    <source>
        <dbReference type="Google" id="ProtNLM"/>
    </source>
</evidence>
<keyword evidence="6" id="KW-1185">Reference proteome</keyword>
<comment type="similarity">
    <text evidence="1">Belongs to the CWC15 family.</text>
</comment>
<evidence type="ECO:0000256" key="1">
    <source>
        <dbReference type="ARBA" id="ARBA00006644"/>
    </source>
</evidence>
<accession>A0ABQ6MSS3</accession>
<dbReference type="Proteomes" id="UP001165060">
    <property type="component" value="Unassembled WGS sequence"/>
</dbReference>